<dbReference type="EMBL" id="CP036316">
    <property type="protein sequence ID" value="QDT66596.1"/>
    <property type="molecule type" value="Genomic_DNA"/>
</dbReference>
<evidence type="ECO:0000256" key="2">
    <source>
        <dbReference type="ARBA" id="ARBA00022603"/>
    </source>
</evidence>
<comment type="similarity">
    <text evidence="1 4">Belongs to the N(4)/N(6)-methyltransferase family.</text>
</comment>
<keyword evidence="3 7" id="KW-0808">Transferase</keyword>
<feature type="region of interest" description="Disordered" evidence="5">
    <location>
        <begin position="288"/>
        <end position="323"/>
    </location>
</feature>
<dbReference type="SUPFAM" id="SSF53335">
    <property type="entry name" value="S-adenosyl-L-methionine-dependent methyltransferases"/>
    <property type="match status" value="1"/>
</dbReference>
<dbReference type="InterPro" id="IPR002941">
    <property type="entry name" value="DNA_methylase_N4/N6"/>
</dbReference>
<dbReference type="GO" id="GO:0032259">
    <property type="term" value="P:methylation"/>
    <property type="evidence" value="ECO:0007669"/>
    <property type="project" value="UniProtKB-KW"/>
</dbReference>
<feature type="domain" description="DNA methylase N-4/N-6" evidence="6">
    <location>
        <begin position="26"/>
        <end position="273"/>
    </location>
</feature>
<dbReference type="GO" id="GO:0008170">
    <property type="term" value="F:N-methyltransferase activity"/>
    <property type="evidence" value="ECO:0007669"/>
    <property type="project" value="InterPro"/>
</dbReference>
<evidence type="ECO:0000313" key="7">
    <source>
        <dbReference type="EMBL" id="QDT66596.1"/>
    </source>
</evidence>
<protein>
    <recommendedName>
        <fullName evidence="4">Methyltransferase</fullName>
        <ecNumber evidence="4">2.1.1.-</ecNumber>
    </recommendedName>
</protein>
<sequence length="323" mass="37062">MADLPRNELICGDCIEGMRALPEGSVDLVFADPPYNIGYDYDEYDDRRQCEDYLNWCQEWTDEIIRVLKPNGTFWLAIGDEYAADLKVMLTRRREDALTCRSWVIWYYTFGVNCTKKFSRSHAHLFHFVKNKDEFTFNADDPKVRVPSARQLVYADKRANPKGRLPDDTWIMMPKPDEQEHWVLRPQDIPEGFRPESDVWYFPRVAGTFKERAGWHGCQMPEQLLGRIIRVSSNEGDLVMDPFAGSGSTLVVAKKLGRDWLGYELSDEYAAQTTSRLSLINQGDLLEGPENPLVSAPSTRNGRKVQQGKTPHSGAKRETKGLF</sequence>
<dbReference type="InterPro" id="IPR002052">
    <property type="entry name" value="DNA_methylase_N6_adenine_CS"/>
</dbReference>
<dbReference type="RefSeq" id="WP_145265809.1">
    <property type="nucleotide sequence ID" value="NZ_CP036316.1"/>
</dbReference>
<dbReference type="InterPro" id="IPR029063">
    <property type="entry name" value="SAM-dependent_MTases_sf"/>
</dbReference>
<dbReference type="Gene3D" id="3.40.50.150">
    <property type="entry name" value="Vaccinia Virus protein VP39"/>
    <property type="match status" value="1"/>
</dbReference>
<gene>
    <name evidence="7" type="primary">yhdJ</name>
    <name evidence="7" type="ORF">V22_38660</name>
</gene>
<evidence type="ECO:0000256" key="1">
    <source>
        <dbReference type="ARBA" id="ARBA00006594"/>
    </source>
</evidence>
<evidence type="ECO:0000256" key="4">
    <source>
        <dbReference type="RuleBase" id="RU362026"/>
    </source>
</evidence>
<dbReference type="OrthoDB" id="9773571at2"/>
<dbReference type="InterPro" id="IPR001091">
    <property type="entry name" value="RM_Methyltransferase"/>
</dbReference>
<proteinExistence type="inferred from homology"/>
<accession>A0A517TDZ7</accession>
<dbReference type="PROSITE" id="PS00092">
    <property type="entry name" value="N6_MTASE"/>
    <property type="match status" value="1"/>
</dbReference>
<dbReference type="GO" id="GO:0005737">
    <property type="term" value="C:cytoplasm"/>
    <property type="evidence" value="ECO:0007669"/>
    <property type="project" value="TreeGrafter"/>
</dbReference>
<dbReference type="AlphaFoldDB" id="A0A517TDZ7"/>
<dbReference type="REBASE" id="355839">
    <property type="entry name" value="M.PbaV22ORF38660P"/>
</dbReference>
<dbReference type="Pfam" id="PF01555">
    <property type="entry name" value="N6_N4_Mtase"/>
    <property type="match status" value="1"/>
</dbReference>
<evidence type="ECO:0000313" key="8">
    <source>
        <dbReference type="Proteomes" id="UP000319976"/>
    </source>
</evidence>
<dbReference type="PANTHER" id="PTHR13370:SF3">
    <property type="entry name" value="TRNA (GUANINE(10)-N2)-METHYLTRANSFERASE HOMOLOG"/>
    <property type="match status" value="1"/>
</dbReference>
<name>A0A517TDZ7_9PLAN</name>
<dbReference type="PRINTS" id="PR00508">
    <property type="entry name" value="S21N4MTFRASE"/>
</dbReference>
<dbReference type="GO" id="GO:0009007">
    <property type="term" value="F:site-specific DNA-methyltransferase (adenine-specific) activity"/>
    <property type="evidence" value="ECO:0007669"/>
    <property type="project" value="TreeGrafter"/>
</dbReference>
<dbReference type="KEGG" id="chya:V22_38660"/>
<organism evidence="7 8">
    <name type="scientific">Calycomorphotria hydatis</name>
    <dbReference type="NCBI Taxonomy" id="2528027"/>
    <lineage>
        <taxon>Bacteria</taxon>
        <taxon>Pseudomonadati</taxon>
        <taxon>Planctomycetota</taxon>
        <taxon>Planctomycetia</taxon>
        <taxon>Planctomycetales</taxon>
        <taxon>Planctomycetaceae</taxon>
        <taxon>Calycomorphotria</taxon>
    </lineage>
</organism>
<evidence type="ECO:0000259" key="6">
    <source>
        <dbReference type="Pfam" id="PF01555"/>
    </source>
</evidence>
<dbReference type="EC" id="2.1.1.-" evidence="4"/>
<keyword evidence="2 7" id="KW-0489">Methyltransferase</keyword>
<evidence type="ECO:0000256" key="5">
    <source>
        <dbReference type="SAM" id="MobiDB-lite"/>
    </source>
</evidence>
<reference evidence="7 8" key="1">
    <citation type="submission" date="2019-02" db="EMBL/GenBank/DDBJ databases">
        <title>Deep-cultivation of Planctomycetes and their phenomic and genomic characterization uncovers novel biology.</title>
        <authorList>
            <person name="Wiegand S."/>
            <person name="Jogler M."/>
            <person name="Boedeker C."/>
            <person name="Pinto D."/>
            <person name="Vollmers J."/>
            <person name="Rivas-Marin E."/>
            <person name="Kohn T."/>
            <person name="Peeters S.H."/>
            <person name="Heuer A."/>
            <person name="Rast P."/>
            <person name="Oberbeckmann S."/>
            <person name="Bunk B."/>
            <person name="Jeske O."/>
            <person name="Meyerdierks A."/>
            <person name="Storesund J.E."/>
            <person name="Kallscheuer N."/>
            <person name="Luecker S."/>
            <person name="Lage O.M."/>
            <person name="Pohl T."/>
            <person name="Merkel B.J."/>
            <person name="Hornburger P."/>
            <person name="Mueller R.-W."/>
            <person name="Bruemmer F."/>
            <person name="Labrenz M."/>
            <person name="Spormann A.M."/>
            <person name="Op den Camp H."/>
            <person name="Overmann J."/>
            <person name="Amann R."/>
            <person name="Jetten M.S.M."/>
            <person name="Mascher T."/>
            <person name="Medema M.H."/>
            <person name="Devos D.P."/>
            <person name="Kaster A.-K."/>
            <person name="Ovreas L."/>
            <person name="Rohde M."/>
            <person name="Galperin M.Y."/>
            <person name="Jogler C."/>
        </authorList>
    </citation>
    <scope>NUCLEOTIDE SEQUENCE [LARGE SCALE GENOMIC DNA]</scope>
    <source>
        <strain evidence="7 8">V22</strain>
    </source>
</reference>
<dbReference type="PANTHER" id="PTHR13370">
    <property type="entry name" value="RNA METHYLASE-RELATED"/>
    <property type="match status" value="1"/>
</dbReference>
<keyword evidence="8" id="KW-1185">Reference proteome</keyword>
<dbReference type="Proteomes" id="UP000319976">
    <property type="component" value="Chromosome"/>
</dbReference>
<evidence type="ECO:0000256" key="3">
    <source>
        <dbReference type="ARBA" id="ARBA00022679"/>
    </source>
</evidence>
<dbReference type="GO" id="GO:0003677">
    <property type="term" value="F:DNA binding"/>
    <property type="evidence" value="ECO:0007669"/>
    <property type="project" value="InterPro"/>
</dbReference>